<reference evidence="1 2" key="1">
    <citation type="submission" date="2015-05" db="EMBL/GenBank/DDBJ databases">
        <title>Complete genome of Marinobacter psychrophilus strain 20041T isolated from sea-ice of the Canadian Basin.</title>
        <authorList>
            <person name="Song L."/>
            <person name="Ren L."/>
            <person name="Yu Y."/>
            <person name="Wang X."/>
        </authorList>
    </citation>
    <scope>NUCLEOTIDE SEQUENCE [LARGE SCALE GENOMIC DNA]</scope>
    <source>
        <strain evidence="1 2">20041</strain>
    </source>
</reference>
<dbReference type="PATRIC" id="fig|330734.3.peg.1254"/>
<proteinExistence type="predicted"/>
<dbReference type="AlphaFoldDB" id="A0A0H4I2H3"/>
<dbReference type="Proteomes" id="UP000036406">
    <property type="component" value="Chromosome"/>
</dbReference>
<keyword evidence="2" id="KW-1185">Reference proteome</keyword>
<accession>A0A0H4I2H3</accession>
<dbReference type="EMBL" id="CP011494">
    <property type="protein sequence ID" value="AKO52018.1"/>
    <property type="molecule type" value="Genomic_DNA"/>
</dbReference>
<gene>
    <name evidence="1" type="ORF">ABA45_05915</name>
</gene>
<dbReference type="STRING" id="330734.ABA45_05915"/>
<name>A0A0H4I2H3_9GAMM</name>
<organism evidence="1 2">
    <name type="scientific">Marinobacter psychrophilus</name>
    <dbReference type="NCBI Taxonomy" id="330734"/>
    <lineage>
        <taxon>Bacteria</taxon>
        <taxon>Pseudomonadati</taxon>
        <taxon>Pseudomonadota</taxon>
        <taxon>Gammaproteobacteria</taxon>
        <taxon>Pseudomonadales</taxon>
        <taxon>Marinobacteraceae</taxon>
        <taxon>Marinobacter</taxon>
    </lineage>
</organism>
<evidence type="ECO:0000313" key="1">
    <source>
        <dbReference type="EMBL" id="AKO52018.1"/>
    </source>
</evidence>
<sequence>MASLFHSLAAKFTNGPATSQSAAPALRKTVHKALDNGCNSLRDAVQFLFAALPNLAGGNAATEPAFPMDQG</sequence>
<evidence type="ECO:0000313" key="2">
    <source>
        <dbReference type="Proteomes" id="UP000036406"/>
    </source>
</evidence>
<protein>
    <submittedName>
        <fullName evidence="1">Uncharacterized protein</fullName>
    </submittedName>
</protein>
<dbReference type="KEGG" id="mpq:ABA45_05915"/>